<evidence type="ECO:0000313" key="1">
    <source>
        <dbReference type="EMBL" id="HJB09220.1"/>
    </source>
</evidence>
<gene>
    <name evidence="1" type="ORF">H9786_01615</name>
</gene>
<dbReference type="InterPro" id="IPR007362">
    <property type="entry name" value="DUF429"/>
</dbReference>
<dbReference type="EMBL" id="DWZH01000012">
    <property type="protein sequence ID" value="HJB09220.1"/>
    <property type="molecule type" value="Genomic_DNA"/>
</dbReference>
<sequence length="253" mass="27533">MFLGIDLAADPRRTGLAALRESGGTVLVEQVTVGADDTLIVETVEAADYVGIDVPLGWPQRFVDLLSLHAAGTLPAPASTGPEWRRDLAMRATDREVHRRTGLTPLSVSTDRIAHPALRWAGIEAHLRESGIDTARDGSGRLAEVYPAAALRCWSLPHRGYKGAANLGPRTELVAALSRALPWLDWNGHREHCTTDDDALDAVLAALIACEVHLGRTQAPPPELRGTARLEGWIHLPLSRYRAAPQRRIRART</sequence>
<reference evidence="1" key="2">
    <citation type="submission" date="2021-04" db="EMBL/GenBank/DDBJ databases">
        <authorList>
            <person name="Gilroy R."/>
        </authorList>
    </citation>
    <scope>NUCLEOTIDE SEQUENCE</scope>
    <source>
        <strain evidence="1">ChiHjej13B12-24818</strain>
    </source>
</reference>
<dbReference type="Proteomes" id="UP000823823">
    <property type="component" value="Unassembled WGS sequence"/>
</dbReference>
<organism evidence="1 2">
    <name type="scientific">Candidatus Brachybacterium merdavium</name>
    <dbReference type="NCBI Taxonomy" id="2838513"/>
    <lineage>
        <taxon>Bacteria</taxon>
        <taxon>Bacillati</taxon>
        <taxon>Actinomycetota</taxon>
        <taxon>Actinomycetes</taxon>
        <taxon>Micrococcales</taxon>
        <taxon>Dermabacteraceae</taxon>
        <taxon>Brachybacterium</taxon>
    </lineage>
</organism>
<evidence type="ECO:0000313" key="2">
    <source>
        <dbReference type="Proteomes" id="UP000823823"/>
    </source>
</evidence>
<dbReference type="AlphaFoldDB" id="A0A9D2LB95"/>
<protein>
    <submittedName>
        <fullName evidence="1">DUF429 domain-containing protein</fullName>
    </submittedName>
</protein>
<accession>A0A9D2LB95</accession>
<name>A0A9D2LB95_9MICO</name>
<proteinExistence type="predicted"/>
<dbReference type="Pfam" id="PF04250">
    <property type="entry name" value="DUF429"/>
    <property type="match status" value="1"/>
</dbReference>
<comment type="caution">
    <text evidence="1">The sequence shown here is derived from an EMBL/GenBank/DDBJ whole genome shotgun (WGS) entry which is preliminary data.</text>
</comment>
<reference evidence="1" key="1">
    <citation type="journal article" date="2021" name="PeerJ">
        <title>Extensive microbial diversity within the chicken gut microbiome revealed by metagenomics and culture.</title>
        <authorList>
            <person name="Gilroy R."/>
            <person name="Ravi A."/>
            <person name="Getino M."/>
            <person name="Pursley I."/>
            <person name="Horton D.L."/>
            <person name="Alikhan N.F."/>
            <person name="Baker D."/>
            <person name="Gharbi K."/>
            <person name="Hall N."/>
            <person name="Watson M."/>
            <person name="Adriaenssens E.M."/>
            <person name="Foster-Nyarko E."/>
            <person name="Jarju S."/>
            <person name="Secka A."/>
            <person name="Antonio M."/>
            <person name="Oren A."/>
            <person name="Chaudhuri R.R."/>
            <person name="La Ragione R."/>
            <person name="Hildebrand F."/>
            <person name="Pallen M.J."/>
        </authorList>
    </citation>
    <scope>NUCLEOTIDE SEQUENCE</scope>
    <source>
        <strain evidence="1">ChiHjej13B12-24818</strain>
    </source>
</reference>